<gene>
    <name evidence="1" type="ORF">L1987_61059</name>
</gene>
<name>A0ACB9DAN4_9ASTR</name>
<evidence type="ECO:0000313" key="1">
    <source>
        <dbReference type="EMBL" id="KAI3743352.1"/>
    </source>
</evidence>
<dbReference type="Proteomes" id="UP001056120">
    <property type="component" value="Linkage Group LG20"/>
</dbReference>
<dbReference type="EMBL" id="CM042037">
    <property type="protein sequence ID" value="KAI3743352.1"/>
    <property type="molecule type" value="Genomic_DNA"/>
</dbReference>
<proteinExistence type="predicted"/>
<sequence length="137" mass="15195">MQPTSQRHGLVLDQDICGTYAYVDPAYVTSGGVTHKSDVYSFGVVLFEVMCGRKAFIPDKQLDAVPKLDEMFKTEGRSSGLMTKQESNKQKLDKIVENEGSLNVDNQAGKLDDLVDPNLNKQMAPRPYSTNESIVNH</sequence>
<reference evidence="1 2" key="2">
    <citation type="journal article" date="2022" name="Mol. Ecol. Resour.">
        <title>The genomes of chicory, endive, great burdock and yacon provide insights into Asteraceae paleo-polyploidization history and plant inulin production.</title>
        <authorList>
            <person name="Fan W."/>
            <person name="Wang S."/>
            <person name="Wang H."/>
            <person name="Wang A."/>
            <person name="Jiang F."/>
            <person name="Liu H."/>
            <person name="Zhao H."/>
            <person name="Xu D."/>
            <person name="Zhang Y."/>
        </authorList>
    </citation>
    <scope>NUCLEOTIDE SEQUENCE [LARGE SCALE GENOMIC DNA]</scope>
    <source>
        <strain evidence="2">cv. Yunnan</strain>
        <tissue evidence="1">Leaves</tissue>
    </source>
</reference>
<evidence type="ECO:0000313" key="2">
    <source>
        <dbReference type="Proteomes" id="UP001056120"/>
    </source>
</evidence>
<organism evidence="1 2">
    <name type="scientific">Smallanthus sonchifolius</name>
    <dbReference type="NCBI Taxonomy" id="185202"/>
    <lineage>
        <taxon>Eukaryota</taxon>
        <taxon>Viridiplantae</taxon>
        <taxon>Streptophyta</taxon>
        <taxon>Embryophyta</taxon>
        <taxon>Tracheophyta</taxon>
        <taxon>Spermatophyta</taxon>
        <taxon>Magnoliopsida</taxon>
        <taxon>eudicotyledons</taxon>
        <taxon>Gunneridae</taxon>
        <taxon>Pentapetalae</taxon>
        <taxon>asterids</taxon>
        <taxon>campanulids</taxon>
        <taxon>Asterales</taxon>
        <taxon>Asteraceae</taxon>
        <taxon>Asteroideae</taxon>
        <taxon>Heliantheae alliance</taxon>
        <taxon>Millerieae</taxon>
        <taxon>Smallanthus</taxon>
    </lineage>
</organism>
<reference evidence="2" key="1">
    <citation type="journal article" date="2022" name="Mol. Ecol. Resour.">
        <title>The genomes of chicory, endive, great burdock and yacon provide insights into Asteraceae palaeo-polyploidization history and plant inulin production.</title>
        <authorList>
            <person name="Fan W."/>
            <person name="Wang S."/>
            <person name="Wang H."/>
            <person name="Wang A."/>
            <person name="Jiang F."/>
            <person name="Liu H."/>
            <person name="Zhao H."/>
            <person name="Xu D."/>
            <person name="Zhang Y."/>
        </authorList>
    </citation>
    <scope>NUCLEOTIDE SEQUENCE [LARGE SCALE GENOMIC DNA]</scope>
    <source>
        <strain evidence="2">cv. Yunnan</strain>
    </source>
</reference>
<comment type="caution">
    <text evidence="1">The sequence shown here is derived from an EMBL/GenBank/DDBJ whole genome shotgun (WGS) entry which is preliminary data.</text>
</comment>
<accession>A0ACB9DAN4</accession>
<keyword evidence="2" id="KW-1185">Reference proteome</keyword>
<protein>
    <submittedName>
        <fullName evidence="1">Uncharacterized protein</fullName>
    </submittedName>
</protein>